<keyword evidence="7" id="KW-0119">Carbohydrate metabolism</keyword>
<evidence type="ECO:0000256" key="8">
    <source>
        <dbReference type="ARBA" id="ARBA00044926"/>
    </source>
</evidence>
<dbReference type="Proteomes" id="UP000000647">
    <property type="component" value="Chromosome"/>
</dbReference>
<keyword evidence="5" id="KW-0460">Magnesium</keyword>
<dbReference type="InterPro" id="IPR051600">
    <property type="entry name" value="Beta-PGM-like"/>
</dbReference>
<dbReference type="SFLD" id="SFLDS00003">
    <property type="entry name" value="Haloacid_Dehalogenase"/>
    <property type="match status" value="1"/>
</dbReference>
<dbReference type="GO" id="GO:0008801">
    <property type="term" value="F:beta-phosphoglucomutase activity"/>
    <property type="evidence" value="ECO:0007669"/>
    <property type="project" value="UniProtKB-EC"/>
</dbReference>
<dbReference type="STRING" id="349124.Hhal_0344"/>
<dbReference type="Pfam" id="PF00702">
    <property type="entry name" value="Hydrolase"/>
    <property type="match status" value="1"/>
</dbReference>
<dbReference type="InterPro" id="IPR010976">
    <property type="entry name" value="B-phosphoglucomutase_hydrolase"/>
</dbReference>
<dbReference type="PRINTS" id="PR00413">
    <property type="entry name" value="HADHALOGNASE"/>
</dbReference>
<dbReference type="PANTHER" id="PTHR46193:SF18">
    <property type="entry name" value="HEXITOL PHOSPHATASE B"/>
    <property type="match status" value="1"/>
</dbReference>
<gene>
    <name evidence="11" type="ordered locus">Hhal_0344</name>
</gene>
<dbReference type="EMBL" id="CP000544">
    <property type="protein sequence ID" value="ABM61138.1"/>
    <property type="molecule type" value="Genomic_DNA"/>
</dbReference>
<evidence type="ECO:0000256" key="5">
    <source>
        <dbReference type="ARBA" id="ARBA00022842"/>
    </source>
</evidence>
<organism evidence="11 12">
    <name type="scientific">Halorhodospira halophila (strain DSM 244 / SL1)</name>
    <name type="common">Ectothiorhodospira halophila (strain DSM 244 / SL1)</name>
    <dbReference type="NCBI Taxonomy" id="349124"/>
    <lineage>
        <taxon>Bacteria</taxon>
        <taxon>Pseudomonadati</taxon>
        <taxon>Pseudomonadota</taxon>
        <taxon>Gammaproteobacteria</taxon>
        <taxon>Chromatiales</taxon>
        <taxon>Ectothiorhodospiraceae</taxon>
        <taxon>Halorhodospira</taxon>
    </lineage>
</organism>
<dbReference type="InterPro" id="IPR006439">
    <property type="entry name" value="HAD-SF_hydro_IA"/>
</dbReference>
<evidence type="ECO:0000256" key="2">
    <source>
        <dbReference type="ARBA" id="ARBA00006171"/>
    </source>
</evidence>
<accession>A1WTX6</accession>
<evidence type="ECO:0000256" key="10">
    <source>
        <dbReference type="ARBA" id="ARBA00044991"/>
    </source>
</evidence>
<evidence type="ECO:0000313" key="12">
    <source>
        <dbReference type="Proteomes" id="UP000000647"/>
    </source>
</evidence>
<dbReference type="PANTHER" id="PTHR46193">
    <property type="entry name" value="6-PHOSPHOGLUCONATE PHOSPHATASE"/>
    <property type="match status" value="1"/>
</dbReference>
<keyword evidence="3" id="KW-0597">Phosphoprotein</keyword>
<protein>
    <recommendedName>
        <fullName evidence="10">Beta-phosphoglucomutase</fullName>
        <ecNumber evidence="9">5.4.2.6</ecNumber>
    </recommendedName>
</protein>
<evidence type="ECO:0000313" key="11">
    <source>
        <dbReference type="EMBL" id="ABM61138.1"/>
    </source>
</evidence>
<evidence type="ECO:0000256" key="7">
    <source>
        <dbReference type="ARBA" id="ARBA00023277"/>
    </source>
</evidence>
<keyword evidence="12" id="KW-1185">Reference proteome</keyword>
<dbReference type="SUPFAM" id="SSF56784">
    <property type="entry name" value="HAD-like"/>
    <property type="match status" value="1"/>
</dbReference>
<dbReference type="GO" id="GO:0016787">
    <property type="term" value="F:hydrolase activity"/>
    <property type="evidence" value="ECO:0007669"/>
    <property type="project" value="UniProtKB-KW"/>
</dbReference>
<dbReference type="Gene3D" id="3.40.50.1000">
    <property type="entry name" value="HAD superfamily/HAD-like"/>
    <property type="match status" value="1"/>
</dbReference>
<evidence type="ECO:0000256" key="4">
    <source>
        <dbReference type="ARBA" id="ARBA00022723"/>
    </source>
</evidence>
<comment type="similarity">
    <text evidence="2">Belongs to the HAD-like hydrolase superfamily. CbbY/CbbZ/Gph/YieH family.</text>
</comment>
<evidence type="ECO:0000256" key="3">
    <source>
        <dbReference type="ARBA" id="ARBA00022553"/>
    </source>
</evidence>
<proteinExistence type="inferred from homology"/>
<reference evidence="11 12" key="2">
    <citation type="journal article" date="2013" name="Stand. Genomic Sci.">
        <title>Complete genome sequence of Halorhodospira halophila SL1.</title>
        <authorList>
            <person name="Challacombe J.F."/>
            <person name="Majid S."/>
            <person name="Deole R."/>
            <person name="Brettin T.S."/>
            <person name="Bruce D."/>
            <person name="Delano S.F."/>
            <person name="Detter J.C."/>
            <person name="Gleasner C.D."/>
            <person name="Han C.S."/>
            <person name="Misra M."/>
            <person name="Reitenga K.G."/>
            <person name="Mikhailova N."/>
            <person name="Woyke T."/>
            <person name="Pitluck S."/>
            <person name="Nolan M."/>
            <person name="Land M.L."/>
            <person name="Saunders E."/>
            <person name="Tapia R."/>
            <person name="Lapidus A."/>
            <person name="Ivanova N."/>
            <person name="Hoff W.D."/>
        </authorList>
    </citation>
    <scope>NUCLEOTIDE SEQUENCE [LARGE SCALE GENOMIC DNA]</scope>
    <source>
        <strain evidence="12">DSM 244 / SL1</strain>
    </source>
</reference>
<dbReference type="eggNOG" id="COG0637">
    <property type="taxonomic scope" value="Bacteria"/>
</dbReference>
<dbReference type="NCBIfam" id="TIGR01509">
    <property type="entry name" value="HAD-SF-IA-v3"/>
    <property type="match status" value="1"/>
</dbReference>
<dbReference type="HOGENOM" id="CLU_045011_4_0_6"/>
<dbReference type="SFLD" id="SFLDG01129">
    <property type="entry name" value="C1.5:_HAD__Beta-PGM__Phosphata"/>
    <property type="match status" value="1"/>
</dbReference>
<comment type="cofactor">
    <cofactor evidence="1">
        <name>Mg(2+)</name>
        <dbReference type="ChEBI" id="CHEBI:18420"/>
    </cofactor>
</comment>
<keyword evidence="4" id="KW-0479">Metal-binding</keyword>
<dbReference type="Gene3D" id="1.10.150.240">
    <property type="entry name" value="Putative phosphatase, domain 2"/>
    <property type="match status" value="1"/>
</dbReference>
<evidence type="ECO:0000256" key="6">
    <source>
        <dbReference type="ARBA" id="ARBA00023235"/>
    </source>
</evidence>
<name>A1WTX6_HALHL</name>
<dbReference type="EC" id="5.4.2.6" evidence="9"/>
<evidence type="ECO:0000256" key="1">
    <source>
        <dbReference type="ARBA" id="ARBA00001946"/>
    </source>
</evidence>
<dbReference type="GO" id="GO:0046872">
    <property type="term" value="F:metal ion binding"/>
    <property type="evidence" value="ECO:0007669"/>
    <property type="project" value="UniProtKB-KW"/>
</dbReference>
<sequence>MKLMDPSAVQVADYRAAIFDMDGVVTRTATVHARAWKEMFDTFLQEHAARTGTPYRPFDAETEYWEHVDGLPRQEGVRRFLAARGIELPEGEDGDPPERDTIHGLGQRKDQLIQTVIERDGVEVFPDWLERVQQWRAAGVKTAIVSSSRNCRTMIRAAGIEALFDARVDGETARELGLRGKPDADIFLVAAERLGVAPEQSVIFEDAISGVQAGAAGPFALVVGVARHDNHDVLREHGADIAVTALTELS</sequence>
<dbReference type="InterPro" id="IPR023214">
    <property type="entry name" value="HAD_sf"/>
</dbReference>
<dbReference type="InterPro" id="IPR036412">
    <property type="entry name" value="HAD-like_sf"/>
</dbReference>
<dbReference type="InterPro" id="IPR023198">
    <property type="entry name" value="PGP-like_dom2"/>
</dbReference>
<keyword evidence="11" id="KW-0378">Hydrolase</keyword>
<dbReference type="AlphaFoldDB" id="A1WTX6"/>
<comment type="catalytic activity">
    <reaction evidence="8">
        <text>beta-D-glucose 1-phosphate = beta-D-glucose 6-phosphate</text>
        <dbReference type="Rhea" id="RHEA:20113"/>
        <dbReference type="ChEBI" id="CHEBI:57684"/>
        <dbReference type="ChEBI" id="CHEBI:58247"/>
        <dbReference type="EC" id="5.4.2.6"/>
    </reaction>
</comment>
<keyword evidence="6" id="KW-0413">Isomerase</keyword>
<reference evidence="12" key="1">
    <citation type="submission" date="2006-12" db="EMBL/GenBank/DDBJ databases">
        <title>Complete sequence of Halorhodospira halophila SL1.</title>
        <authorList>
            <consortium name="US DOE Joint Genome Institute"/>
            <person name="Copeland A."/>
            <person name="Lucas S."/>
            <person name="Lapidus A."/>
            <person name="Barry K."/>
            <person name="Detter J.C."/>
            <person name="Glavina del Rio T."/>
            <person name="Hammon N."/>
            <person name="Israni S."/>
            <person name="Dalin E."/>
            <person name="Tice H."/>
            <person name="Pitluck S."/>
            <person name="Saunders E."/>
            <person name="Brettin T."/>
            <person name="Bruce D."/>
            <person name="Han C."/>
            <person name="Tapia R."/>
            <person name="Schmutz J."/>
            <person name="Larimer F."/>
            <person name="Land M."/>
            <person name="Hauser L."/>
            <person name="Kyrpides N."/>
            <person name="Mikhailova N."/>
            <person name="Hoff W."/>
            <person name="Richardson P."/>
        </authorList>
    </citation>
    <scope>NUCLEOTIDE SEQUENCE [LARGE SCALE GENOMIC DNA]</scope>
    <source>
        <strain evidence="12">DSM 244 / SL1</strain>
    </source>
</reference>
<dbReference type="KEGG" id="hha:Hhal_0344"/>
<evidence type="ECO:0000256" key="9">
    <source>
        <dbReference type="ARBA" id="ARBA00044968"/>
    </source>
</evidence>
<dbReference type="NCBIfam" id="TIGR02009">
    <property type="entry name" value="PGMB-YQAB-SF"/>
    <property type="match status" value="1"/>
</dbReference>